<dbReference type="InterPro" id="IPR002088">
    <property type="entry name" value="Prenyl_trans_a"/>
</dbReference>
<gene>
    <name evidence="2" type="primary">rabggta</name>
    <name evidence="1" type="ORF">EHP00_2741</name>
    <name evidence="2" type="ORF">EHP00_825</name>
</gene>
<dbReference type="GO" id="GO:0008318">
    <property type="term" value="F:protein prenyltransferase activity"/>
    <property type="evidence" value="ECO:0007669"/>
    <property type="project" value="InterPro"/>
</dbReference>
<accession>A0A1W0E7V1</accession>
<keyword evidence="3" id="KW-1185">Reference proteome</keyword>
<dbReference type="VEuPathDB" id="MicrosporidiaDB:EHP00_2741"/>
<dbReference type="Gene3D" id="1.25.40.120">
    <property type="entry name" value="Protein prenylyltransferase"/>
    <property type="match status" value="1"/>
</dbReference>
<evidence type="ECO:0000313" key="2">
    <source>
        <dbReference type="EMBL" id="OQS55482.1"/>
    </source>
</evidence>
<proteinExistence type="predicted"/>
<name>A0A1W0E7V1_9MICR</name>
<dbReference type="EMBL" id="MNPJ01000012">
    <property type="protein sequence ID" value="OQS55303.1"/>
    <property type="molecule type" value="Genomic_DNA"/>
</dbReference>
<dbReference type="Pfam" id="PF01239">
    <property type="entry name" value="PPTA"/>
    <property type="match status" value="1"/>
</dbReference>
<dbReference type="OrthoDB" id="2192310at2759"/>
<comment type="caution">
    <text evidence="1">The sequence shown here is derived from an EMBL/GenBank/DDBJ whole genome shotgun (WGS) entry which is preliminary data.</text>
</comment>
<dbReference type="SUPFAM" id="SSF48439">
    <property type="entry name" value="Protein prenylyltransferase"/>
    <property type="match status" value="1"/>
</dbReference>
<sequence>MIKHGVQDTGDEEKQDAQYCEEYKKMLVMPENTRDEIYKKYSVLAVENPDDFFFWNILKLFVVVYEETEFKVLPKEYQKYLDIIKKEGVLFEKHIKTQDDLTFYGIQNNCKSYAVWNHRRYIYAYVNKESDMKLCKMFFEFDPRSFHCWNYVKSMGYEIPVDVENYSSLEFRDDLKVSRLIMIDPNDEGHWLLLKRKIFLREEFYVKVKSHCIEFIFNSVFKGTIKINGNEYTANDITKFFRIEEKVEDVEMFNVEINNVLFKLEAFVMPRVVQEILKLEPNNFYANRFYAYFKNKTNKFYLIKQAK</sequence>
<dbReference type="AlphaFoldDB" id="A0A1W0E7V1"/>
<protein>
    <submittedName>
        <fullName evidence="1">Protein prenyltransferase</fullName>
    </submittedName>
    <submittedName>
        <fullName evidence="2">Rabggta</fullName>
    </submittedName>
</protein>
<dbReference type="VEuPathDB" id="MicrosporidiaDB:EHP00_825"/>
<evidence type="ECO:0000313" key="3">
    <source>
        <dbReference type="Proteomes" id="UP000192758"/>
    </source>
</evidence>
<organism evidence="1 3">
    <name type="scientific">Ecytonucleospora hepatopenaei</name>
    <dbReference type="NCBI Taxonomy" id="646526"/>
    <lineage>
        <taxon>Eukaryota</taxon>
        <taxon>Fungi</taxon>
        <taxon>Fungi incertae sedis</taxon>
        <taxon>Microsporidia</taxon>
        <taxon>Enterocytozoonidae</taxon>
        <taxon>Ecytonucleospora</taxon>
    </lineage>
</organism>
<dbReference type="EMBL" id="MNPJ01000008">
    <property type="protein sequence ID" value="OQS55482.1"/>
    <property type="molecule type" value="Genomic_DNA"/>
</dbReference>
<dbReference type="Proteomes" id="UP000192758">
    <property type="component" value="Unassembled WGS sequence"/>
</dbReference>
<keyword evidence="1" id="KW-0808">Transferase</keyword>
<dbReference type="STRING" id="646526.A0A1W0E7V1"/>
<evidence type="ECO:0000313" key="1">
    <source>
        <dbReference type="EMBL" id="OQS55303.1"/>
    </source>
</evidence>
<reference evidence="1 3" key="1">
    <citation type="journal article" date="2017" name="Environ. Microbiol.">
        <title>Decay of the glycolytic pathway and adaptation to intranuclear parasitism within Enterocytozoonidae microsporidia.</title>
        <authorList>
            <person name="Wiredu Boakye D."/>
            <person name="Jaroenlak P."/>
            <person name="Prachumwat A."/>
            <person name="Williams T.A."/>
            <person name="Bateman K.S."/>
            <person name="Itsathitphaisarn O."/>
            <person name="Sritunyalucksana K."/>
            <person name="Paszkiewicz K.H."/>
            <person name="Moore K.A."/>
            <person name="Stentiford G.D."/>
            <person name="Williams B.A."/>
        </authorList>
    </citation>
    <scope>NUCLEOTIDE SEQUENCE [LARGE SCALE GENOMIC DNA]</scope>
    <source>
        <strain evidence="1 3">TH1</strain>
    </source>
</reference>